<protein>
    <submittedName>
        <fullName evidence="9">Glycerol-3-phosphate dehydrogenase/oxidase</fullName>
    </submittedName>
</protein>
<comment type="caution">
    <text evidence="9">The sequence shown here is derived from an EMBL/GenBank/DDBJ whole genome shotgun (WGS) entry which is preliminary data.</text>
</comment>
<sequence>MNRENELTRLENTTQFDVLIIGGGATGLGSAVDAASRGLKTALLEAVDFAKGTSSRSTKLVHGGVRYLAQGDVKMVAEALKERGLLAKNAEHLFMNQTFLIPSYAWWQEYYYGFGMKVYDVLARKLSLGASRRISKEETLARIPMLEQQGLTGSVTYKDGQFDDARLAVNLAQTAHQQGAVVLNHIRVTGLLKDDQDTILGVKAEDQETKKIYEINAKVVINATGVFSNKILKMNKADDDVKVVPSQGVHLVLDKSFLQSDEALMIPKTSDGRVLFAIPWHDKVVVGTTDTPIKKPRLEPEALEQEIDFILENAQQYLAKKPTREDVLSVFAGLRPLVKPSGKNQSSKEISRGHKIIASSSGLISVIGGKWTTYRHMGEEVINKAIASARLTYSASKTETLPIYGNYEGAAFDAKDVLSVYGSDALSIHKLMKDNPAYAEKIHPDYDYTIAQVIWGIRYEMARTVEDILARRIRLLFLDAKAAIQAAPVVAETMKQQLNSTEAWKQERLNNFYKVAHKYILQPKSNHEQTLPSVA</sequence>
<comment type="similarity">
    <text evidence="2">Belongs to the FAD-dependent glycerol-3-phosphate dehydrogenase family.</text>
</comment>
<keyword evidence="5" id="KW-0274">FAD</keyword>
<evidence type="ECO:0000313" key="10">
    <source>
        <dbReference type="Proteomes" id="UP001500507"/>
    </source>
</evidence>
<evidence type="ECO:0000256" key="1">
    <source>
        <dbReference type="ARBA" id="ARBA00001974"/>
    </source>
</evidence>
<dbReference type="Gene3D" id="3.30.9.10">
    <property type="entry name" value="D-Amino Acid Oxidase, subunit A, domain 2"/>
    <property type="match status" value="1"/>
</dbReference>
<dbReference type="Pfam" id="PF01266">
    <property type="entry name" value="DAO"/>
    <property type="match status" value="1"/>
</dbReference>
<dbReference type="Gene3D" id="3.50.50.60">
    <property type="entry name" value="FAD/NAD(P)-binding domain"/>
    <property type="match status" value="1"/>
</dbReference>
<dbReference type="InterPro" id="IPR031656">
    <property type="entry name" value="DAO_C"/>
</dbReference>
<dbReference type="PRINTS" id="PR01001">
    <property type="entry name" value="FADG3PDH"/>
</dbReference>
<evidence type="ECO:0000259" key="7">
    <source>
        <dbReference type="Pfam" id="PF01266"/>
    </source>
</evidence>
<dbReference type="EMBL" id="BAAAFG010000015">
    <property type="protein sequence ID" value="GAA0872871.1"/>
    <property type="molecule type" value="Genomic_DNA"/>
</dbReference>
<evidence type="ECO:0000256" key="6">
    <source>
        <dbReference type="ARBA" id="ARBA00023002"/>
    </source>
</evidence>
<dbReference type="SUPFAM" id="SSF54373">
    <property type="entry name" value="FAD-linked reductases, C-terminal domain"/>
    <property type="match status" value="1"/>
</dbReference>
<dbReference type="RefSeq" id="WP_343766991.1">
    <property type="nucleotide sequence ID" value="NZ_BAAAFG010000015.1"/>
</dbReference>
<dbReference type="PANTHER" id="PTHR11985">
    <property type="entry name" value="GLYCEROL-3-PHOSPHATE DEHYDROGENASE"/>
    <property type="match status" value="1"/>
</dbReference>
<reference evidence="9 10" key="1">
    <citation type="journal article" date="2019" name="Int. J. Syst. Evol. Microbiol.">
        <title>The Global Catalogue of Microorganisms (GCM) 10K type strain sequencing project: providing services to taxonomists for standard genome sequencing and annotation.</title>
        <authorList>
            <consortium name="The Broad Institute Genomics Platform"/>
            <consortium name="The Broad Institute Genome Sequencing Center for Infectious Disease"/>
            <person name="Wu L."/>
            <person name="Ma J."/>
        </authorList>
    </citation>
    <scope>NUCLEOTIDE SEQUENCE [LARGE SCALE GENOMIC DNA]</scope>
    <source>
        <strain evidence="9 10">JCM 16082</strain>
    </source>
</reference>
<dbReference type="InterPro" id="IPR036188">
    <property type="entry name" value="FAD/NAD-bd_sf"/>
</dbReference>
<keyword evidence="4" id="KW-0319">Glycerol metabolism</keyword>
<keyword evidence="10" id="KW-1185">Reference proteome</keyword>
<keyword evidence="3" id="KW-0285">Flavoprotein</keyword>
<evidence type="ECO:0000256" key="3">
    <source>
        <dbReference type="ARBA" id="ARBA00022630"/>
    </source>
</evidence>
<dbReference type="PANTHER" id="PTHR11985:SF35">
    <property type="entry name" value="ANAEROBIC GLYCEROL-3-PHOSPHATE DEHYDROGENASE SUBUNIT A"/>
    <property type="match status" value="1"/>
</dbReference>
<dbReference type="InterPro" id="IPR000447">
    <property type="entry name" value="G3P_DH_FAD-dep"/>
</dbReference>
<accession>A0ABN1MI51</accession>
<keyword evidence="6" id="KW-0560">Oxidoreductase</keyword>
<feature type="domain" description="Alpha-glycerophosphate oxidase C-terminal" evidence="8">
    <location>
        <begin position="412"/>
        <end position="502"/>
    </location>
</feature>
<gene>
    <name evidence="9" type="ORF">GCM10009117_20180</name>
</gene>
<dbReference type="InterPro" id="IPR006076">
    <property type="entry name" value="FAD-dep_OxRdtase"/>
</dbReference>
<feature type="domain" description="FAD dependent oxidoreductase" evidence="7">
    <location>
        <begin position="17"/>
        <end position="375"/>
    </location>
</feature>
<dbReference type="Gene3D" id="1.10.8.870">
    <property type="entry name" value="Alpha-glycerophosphate oxidase, cap domain"/>
    <property type="match status" value="1"/>
</dbReference>
<evidence type="ECO:0000256" key="5">
    <source>
        <dbReference type="ARBA" id="ARBA00022827"/>
    </source>
</evidence>
<dbReference type="Proteomes" id="UP001500507">
    <property type="component" value="Unassembled WGS sequence"/>
</dbReference>
<evidence type="ECO:0000313" key="9">
    <source>
        <dbReference type="EMBL" id="GAA0872871.1"/>
    </source>
</evidence>
<name>A0ABN1MI51_9FLAO</name>
<dbReference type="Pfam" id="PF16901">
    <property type="entry name" value="DAO_C"/>
    <property type="match status" value="1"/>
</dbReference>
<dbReference type="InterPro" id="IPR038299">
    <property type="entry name" value="DAO_C_sf"/>
</dbReference>
<evidence type="ECO:0000259" key="8">
    <source>
        <dbReference type="Pfam" id="PF16901"/>
    </source>
</evidence>
<comment type="cofactor">
    <cofactor evidence="1">
        <name>FAD</name>
        <dbReference type="ChEBI" id="CHEBI:57692"/>
    </cofactor>
</comment>
<proteinExistence type="inferred from homology"/>
<evidence type="ECO:0000256" key="4">
    <source>
        <dbReference type="ARBA" id="ARBA00022798"/>
    </source>
</evidence>
<dbReference type="SUPFAM" id="SSF51905">
    <property type="entry name" value="FAD/NAD(P)-binding domain"/>
    <property type="match status" value="1"/>
</dbReference>
<organism evidence="9 10">
    <name type="scientific">Gangjinia marincola</name>
    <dbReference type="NCBI Taxonomy" id="578463"/>
    <lineage>
        <taxon>Bacteria</taxon>
        <taxon>Pseudomonadati</taxon>
        <taxon>Bacteroidota</taxon>
        <taxon>Flavobacteriia</taxon>
        <taxon>Flavobacteriales</taxon>
        <taxon>Flavobacteriaceae</taxon>
        <taxon>Gangjinia</taxon>
    </lineage>
</organism>
<evidence type="ECO:0000256" key="2">
    <source>
        <dbReference type="ARBA" id="ARBA00007330"/>
    </source>
</evidence>